<evidence type="ECO:0000256" key="1">
    <source>
        <dbReference type="SAM" id="MobiDB-lite"/>
    </source>
</evidence>
<proteinExistence type="predicted"/>
<feature type="region of interest" description="Disordered" evidence="1">
    <location>
        <begin position="1"/>
        <end position="67"/>
    </location>
</feature>
<sequence length="214" mass="23827">MSSPTTSIPSSGTDPSSPTPLLQTQSSPTESTCKSSRPQLTLIIPEGQDDISSEMPEDEDVTSSERPSIAVKALRARQFERKLRTFDKDYKGFSINWESVKIQWSLLCMLNMVYKGVEGEKGWPAEWDDEAVFASLLEETAASWAEDIPDDNRVILEEFAAVLGESFAIDLSSEAAVKEHLDRAKKFVDDNMTPVPEEDQGLEELELTDVHLVE</sequence>
<comment type="caution">
    <text evidence="2">The sequence shown here is derived from an EMBL/GenBank/DDBJ whole genome shotgun (WGS) entry which is preliminary data.</text>
</comment>
<protein>
    <submittedName>
        <fullName evidence="2">Uncharacterized protein</fullName>
    </submittedName>
</protein>
<evidence type="ECO:0000313" key="3">
    <source>
        <dbReference type="Proteomes" id="UP000283569"/>
    </source>
</evidence>
<evidence type="ECO:0000313" key="2">
    <source>
        <dbReference type="EMBL" id="RKL38083.1"/>
    </source>
</evidence>
<dbReference type="Proteomes" id="UP000283569">
    <property type="component" value="Unassembled WGS sequence"/>
</dbReference>
<reference evidence="2 3" key="1">
    <citation type="journal article" date="2018" name="Sci. Rep.">
        <title>Characterisation of pathogen-specific regions and novel effector candidates in Fusarium oxysporum f. sp. cepae.</title>
        <authorList>
            <person name="Armitage A.D."/>
            <person name="Taylor A."/>
            <person name="Sobczyk M.K."/>
            <person name="Baxter L."/>
            <person name="Greenfield B.P."/>
            <person name="Bates H.J."/>
            <person name="Wilson F."/>
            <person name="Jackson A.C."/>
            <person name="Ott S."/>
            <person name="Harrison R.J."/>
            <person name="Clarkson J.P."/>
        </authorList>
    </citation>
    <scope>NUCLEOTIDE SEQUENCE [LARGE SCALE GENOMIC DNA]</scope>
    <source>
        <strain evidence="2 3">Fp_A8</strain>
    </source>
</reference>
<feature type="compositionally biased region" description="Acidic residues" evidence="1">
    <location>
        <begin position="47"/>
        <end position="62"/>
    </location>
</feature>
<feature type="compositionally biased region" description="Polar residues" evidence="1">
    <location>
        <begin position="21"/>
        <end position="39"/>
    </location>
</feature>
<dbReference type="AlphaFoldDB" id="A0A420T975"/>
<dbReference type="EMBL" id="MRDB01000024">
    <property type="protein sequence ID" value="RKL38083.1"/>
    <property type="molecule type" value="Genomic_DNA"/>
</dbReference>
<name>A0A420T975_GIBIN</name>
<gene>
    <name evidence="2" type="ORF">BFJ72_g7545</name>
</gene>
<feature type="compositionally biased region" description="Low complexity" evidence="1">
    <location>
        <begin position="1"/>
        <end position="20"/>
    </location>
</feature>
<accession>A0A420T975</accession>
<organism evidence="2 3">
    <name type="scientific">Gibberella intermedia</name>
    <name type="common">Bulb rot disease fungus</name>
    <name type="synonym">Fusarium proliferatum</name>
    <dbReference type="NCBI Taxonomy" id="948311"/>
    <lineage>
        <taxon>Eukaryota</taxon>
        <taxon>Fungi</taxon>
        <taxon>Dikarya</taxon>
        <taxon>Ascomycota</taxon>
        <taxon>Pezizomycotina</taxon>
        <taxon>Sordariomycetes</taxon>
        <taxon>Hypocreomycetidae</taxon>
        <taxon>Hypocreales</taxon>
        <taxon>Nectriaceae</taxon>
        <taxon>Fusarium</taxon>
        <taxon>Fusarium fujikuroi species complex</taxon>
    </lineage>
</organism>